<dbReference type="OrthoDB" id="5046242at2759"/>
<feature type="binding site" evidence="5">
    <location>
        <position position="345"/>
    </location>
    <ligand>
        <name>substrate</name>
    </ligand>
</feature>
<name>A0A2R6WJX3_MARPO</name>
<dbReference type="Pfam" id="PF01593">
    <property type="entry name" value="Amino_oxidase"/>
    <property type="match status" value="2"/>
</dbReference>
<feature type="domain" description="Amine oxidase" evidence="6">
    <location>
        <begin position="23"/>
        <end position="409"/>
    </location>
</feature>
<reference evidence="8" key="1">
    <citation type="journal article" date="2017" name="Cell">
        <title>Insights into land plant evolution garnered from the Marchantia polymorpha genome.</title>
        <authorList>
            <person name="Bowman J.L."/>
            <person name="Kohchi T."/>
            <person name="Yamato K.T."/>
            <person name="Jenkins J."/>
            <person name="Shu S."/>
            <person name="Ishizaki K."/>
            <person name="Yamaoka S."/>
            <person name="Nishihama R."/>
            <person name="Nakamura Y."/>
            <person name="Berger F."/>
            <person name="Adam C."/>
            <person name="Aki S.S."/>
            <person name="Althoff F."/>
            <person name="Araki T."/>
            <person name="Arteaga-Vazquez M.A."/>
            <person name="Balasubrmanian S."/>
            <person name="Barry K."/>
            <person name="Bauer D."/>
            <person name="Boehm C.R."/>
            <person name="Briginshaw L."/>
            <person name="Caballero-Perez J."/>
            <person name="Catarino B."/>
            <person name="Chen F."/>
            <person name="Chiyoda S."/>
            <person name="Chovatia M."/>
            <person name="Davies K.M."/>
            <person name="Delmans M."/>
            <person name="Demura T."/>
            <person name="Dierschke T."/>
            <person name="Dolan L."/>
            <person name="Dorantes-Acosta A.E."/>
            <person name="Eklund D.M."/>
            <person name="Florent S.N."/>
            <person name="Flores-Sandoval E."/>
            <person name="Fujiyama A."/>
            <person name="Fukuzawa H."/>
            <person name="Galik B."/>
            <person name="Grimanelli D."/>
            <person name="Grimwood J."/>
            <person name="Grossniklaus U."/>
            <person name="Hamada T."/>
            <person name="Haseloff J."/>
            <person name="Hetherington A.J."/>
            <person name="Higo A."/>
            <person name="Hirakawa Y."/>
            <person name="Hundley H.N."/>
            <person name="Ikeda Y."/>
            <person name="Inoue K."/>
            <person name="Inoue S.I."/>
            <person name="Ishida S."/>
            <person name="Jia Q."/>
            <person name="Kakita M."/>
            <person name="Kanazawa T."/>
            <person name="Kawai Y."/>
            <person name="Kawashima T."/>
            <person name="Kennedy M."/>
            <person name="Kinose K."/>
            <person name="Kinoshita T."/>
            <person name="Kohara Y."/>
            <person name="Koide E."/>
            <person name="Komatsu K."/>
            <person name="Kopischke S."/>
            <person name="Kubo M."/>
            <person name="Kyozuka J."/>
            <person name="Lagercrantz U."/>
            <person name="Lin S.S."/>
            <person name="Lindquist E."/>
            <person name="Lipzen A.M."/>
            <person name="Lu C.W."/>
            <person name="De Luna E."/>
            <person name="Martienssen R.A."/>
            <person name="Minamino N."/>
            <person name="Mizutani M."/>
            <person name="Mizutani M."/>
            <person name="Mochizuki N."/>
            <person name="Monte I."/>
            <person name="Mosher R."/>
            <person name="Nagasaki H."/>
            <person name="Nakagami H."/>
            <person name="Naramoto S."/>
            <person name="Nishitani K."/>
            <person name="Ohtani M."/>
            <person name="Okamoto T."/>
            <person name="Okumura M."/>
            <person name="Phillips J."/>
            <person name="Pollak B."/>
            <person name="Reinders A."/>
            <person name="Rovekamp M."/>
            <person name="Sano R."/>
            <person name="Sawa S."/>
            <person name="Schmid M.W."/>
            <person name="Shirakawa M."/>
            <person name="Solano R."/>
            <person name="Spunde A."/>
            <person name="Suetsugu N."/>
            <person name="Sugano S."/>
            <person name="Sugiyama A."/>
            <person name="Sun R."/>
            <person name="Suzuki Y."/>
            <person name="Takenaka M."/>
            <person name="Takezawa D."/>
            <person name="Tomogane H."/>
            <person name="Tsuzuki M."/>
            <person name="Ueda T."/>
            <person name="Umeda M."/>
            <person name="Ward J.M."/>
            <person name="Watanabe Y."/>
            <person name="Yazaki K."/>
            <person name="Yokoyama R."/>
            <person name="Yoshitake Y."/>
            <person name="Yotsui I."/>
            <person name="Zachgo S."/>
            <person name="Schmutz J."/>
        </authorList>
    </citation>
    <scope>NUCLEOTIDE SEQUENCE [LARGE SCALE GENOMIC DNA]</scope>
    <source>
        <strain evidence="8">Tak-1</strain>
    </source>
</reference>
<evidence type="ECO:0000256" key="5">
    <source>
        <dbReference type="PIRSR" id="PIRSR601613-1"/>
    </source>
</evidence>
<dbReference type="SUPFAM" id="SSF51905">
    <property type="entry name" value="FAD/NAD(P)-binding domain"/>
    <property type="match status" value="1"/>
</dbReference>
<dbReference type="Gene3D" id="3.90.660.10">
    <property type="match status" value="1"/>
</dbReference>
<evidence type="ECO:0000313" key="8">
    <source>
        <dbReference type="Proteomes" id="UP000244005"/>
    </source>
</evidence>
<evidence type="ECO:0000259" key="6">
    <source>
        <dbReference type="Pfam" id="PF01593"/>
    </source>
</evidence>
<evidence type="ECO:0000256" key="2">
    <source>
        <dbReference type="ARBA" id="ARBA00004723"/>
    </source>
</evidence>
<keyword evidence="4" id="KW-0560">Oxidoreductase</keyword>
<dbReference type="SUPFAM" id="SSF54373">
    <property type="entry name" value="FAD-linked reductases, C-terminal domain"/>
    <property type="match status" value="1"/>
</dbReference>
<dbReference type="Proteomes" id="UP000244005">
    <property type="component" value="Unassembled WGS sequence"/>
</dbReference>
<evidence type="ECO:0000256" key="3">
    <source>
        <dbReference type="ARBA" id="ARBA00005995"/>
    </source>
</evidence>
<comment type="pathway">
    <text evidence="2">Amine and polyamine degradation; spermine degradation.</text>
</comment>
<sequence>MERSSSTMDEEECFKVAVVGGGLAGLSAAEVLSSSTIFRKEDVVVLEASSSLGGRIQSVSGLAPWPVEIGPEFLHGTQNSSIKKLVDEMGCVQRELNFPDYYYIGHEGRLLTSEQASEHADIEMVHDLFKALIDEDSTPEDMSMAEYLRKKGVSSTVMSFAEAIYGNDFGCSLDKLGVHECIQEAHQWIYGDTYIILDRPLSSVVNHVARNLNIRLDWAVKQVEHLEGGNFRLRSQDGRTLRADFVILAVPVTTLQQSLITFHPPLPEGKLRAAKAIGMSNVMKVVMAFTHQFWPKGLFDVVCSDCFLPEVWMTEYPEAPSAADSNGDEGCKNPGPLGQYIVVGFIAGDGASRAAQLSEEEIFLQSLTQLDRMFGKSDHSFALGSSVWRQPAKAEAFNATSTVSGRVFLKDDVLDPSALTYLAESPETRPASHCFRGGMIVNWADRHFIRGGYSHPSVNARGARLELAKPVGNIFFAGEATHPGVNPCLQAAIDTGRRAAHEVWGTCRRSSL</sequence>
<dbReference type="InterPro" id="IPR002937">
    <property type="entry name" value="Amino_oxidase"/>
</dbReference>
<evidence type="ECO:0000256" key="1">
    <source>
        <dbReference type="ARBA" id="ARBA00001974"/>
    </source>
</evidence>
<feature type="domain" description="Amine oxidase" evidence="6">
    <location>
        <begin position="438"/>
        <end position="503"/>
    </location>
</feature>
<dbReference type="OMA" id="PGMSVHA"/>
<dbReference type="EMBL" id="KZ772755">
    <property type="protein sequence ID" value="PTQ34133.1"/>
    <property type="molecule type" value="Genomic_DNA"/>
</dbReference>
<organism evidence="7 8">
    <name type="scientific">Marchantia polymorpha</name>
    <name type="common">Common liverwort</name>
    <name type="synonym">Marchantia aquatica</name>
    <dbReference type="NCBI Taxonomy" id="3197"/>
    <lineage>
        <taxon>Eukaryota</taxon>
        <taxon>Viridiplantae</taxon>
        <taxon>Streptophyta</taxon>
        <taxon>Embryophyta</taxon>
        <taxon>Marchantiophyta</taxon>
        <taxon>Marchantiopsida</taxon>
        <taxon>Marchantiidae</taxon>
        <taxon>Marchantiales</taxon>
        <taxon>Marchantiaceae</taxon>
        <taxon>Marchantia</taxon>
    </lineage>
</organism>
<dbReference type="GO" id="GO:0006598">
    <property type="term" value="P:polyamine catabolic process"/>
    <property type="evidence" value="ECO:0007669"/>
    <property type="project" value="UniProtKB-ARBA"/>
</dbReference>
<accession>A0A2R6WJX3</accession>
<dbReference type="PANTHER" id="PTHR10742">
    <property type="entry name" value="FLAVIN MONOAMINE OXIDASE"/>
    <property type="match status" value="1"/>
</dbReference>
<dbReference type="PRINTS" id="PR00757">
    <property type="entry name" value="AMINEOXDASEF"/>
</dbReference>
<proteinExistence type="inferred from homology"/>
<dbReference type="PANTHER" id="PTHR10742:SF418">
    <property type="entry name" value="AMINE OXIDASE DOMAIN-CONTAINING PROTEIN"/>
    <property type="match status" value="1"/>
</dbReference>
<comment type="cofactor">
    <cofactor evidence="1">
        <name>FAD</name>
        <dbReference type="ChEBI" id="CHEBI:57692"/>
    </cofactor>
</comment>
<dbReference type="AlphaFoldDB" id="A0A2R6WJX3"/>
<dbReference type="InterPro" id="IPR050281">
    <property type="entry name" value="Flavin_monoamine_oxidase"/>
</dbReference>
<dbReference type="GO" id="GO:0046592">
    <property type="term" value="F:polyamine oxidase activity"/>
    <property type="evidence" value="ECO:0007669"/>
    <property type="project" value="UniProtKB-ARBA"/>
</dbReference>
<dbReference type="InterPro" id="IPR001613">
    <property type="entry name" value="Flavin_amine_oxidase"/>
</dbReference>
<dbReference type="Gene3D" id="3.50.50.60">
    <property type="entry name" value="FAD/NAD(P)-binding domain"/>
    <property type="match status" value="2"/>
</dbReference>
<dbReference type="Gramene" id="Mp8g12270.1">
    <property type="protein sequence ID" value="Mp8g12270.1.cds"/>
    <property type="gene ID" value="Mp8g12270"/>
</dbReference>
<evidence type="ECO:0000256" key="4">
    <source>
        <dbReference type="ARBA" id="ARBA00023002"/>
    </source>
</evidence>
<feature type="binding site" evidence="5">
    <location>
        <position position="220"/>
    </location>
    <ligand>
        <name>FAD</name>
        <dbReference type="ChEBI" id="CHEBI:57692"/>
    </ligand>
</feature>
<comment type="similarity">
    <text evidence="3">Belongs to the flavin monoamine oxidase family.</text>
</comment>
<feature type="binding site" evidence="5">
    <location>
        <begin position="47"/>
        <end position="48"/>
    </location>
    <ligand>
        <name>FAD</name>
        <dbReference type="ChEBI" id="CHEBI:57692"/>
    </ligand>
</feature>
<dbReference type="InterPro" id="IPR036188">
    <property type="entry name" value="FAD/NAD-bd_sf"/>
</dbReference>
<keyword evidence="8" id="KW-1185">Reference proteome</keyword>
<protein>
    <recommendedName>
        <fullName evidence="6">Amine oxidase domain-containing protein</fullName>
    </recommendedName>
</protein>
<evidence type="ECO:0000313" key="7">
    <source>
        <dbReference type="EMBL" id="PTQ34133.1"/>
    </source>
</evidence>
<gene>
    <name evidence="7" type="ORF">MARPO_0083s0091</name>
</gene>
<dbReference type="GO" id="GO:0016491">
    <property type="term" value="F:oxidoreductase activity"/>
    <property type="evidence" value="ECO:0000318"/>
    <property type="project" value="GO_Central"/>
</dbReference>